<name>A0A448ZZ50_METSV</name>
<gene>
    <name evidence="1" type="ORF">NCTC10113_01385</name>
</gene>
<organism evidence="1">
    <name type="scientific">Metamycoplasma salivarium</name>
    <name type="common">Mycoplasma salivarium</name>
    <dbReference type="NCBI Taxonomy" id="2124"/>
    <lineage>
        <taxon>Bacteria</taxon>
        <taxon>Bacillati</taxon>
        <taxon>Mycoplasmatota</taxon>
        <taxon>Mycoplasmoidales</taxon>
        <taxon>Metamycoplasmataceae</taxon>
        <taxon>Metamycoplasma</taxon>
    </lineage>
</organism>
<geneLocation type="plasmid" evidence="1">
    <name>2</name>
</geneLocation>
<reference evidence="1" key="1">
    <citation type="submission" date="2019-01" db="EMBL/GenBank/DDBJ databases">
        <authorList>
            <consortium name="Pathogen Informatics"/>
        </authorList>
    </citation>
    <scope>NUCLEOTIDE SEQUENCE [LARGE SCALE GENOMIC DNA]</scope>
    <source>
        <strain evidence="1">NCTC10113</strain>
    </source>
</reference>
<dbReference type="AlphaFoldDB" id="A0A448ZZ50"/>
<keyword evidence="1" id="KW-0614">Plasmid</keyword>
<evidence type="ECO:0008006" key="2">
    <source>
        <dbReference type="Google" id="ProtNLM"/>
    </source>
</evidence>
<sequence>MKKLLKQSLNKKIGLFALGSSFFILGAPLVLSSCWLTDWLNKNNNSNNKGNAENHNPIYYNQRYDLTTKQKNPNYKVGELTFVEYPYAKKSDGTYLYFFGSQGLKQLSQKFLEKANFGPEITEIKEVTINKNYDKTIDTNQLNGFYTPHNNEIALFTKHIVANGTRYVDWSYETIDKKVNMVLPTLIHEYTHHIANIYNNSGKKTDLNYYSPNDENGLVYKMKNSLGQIDDRVAENYTNNKKFVDEFREALNYKHHTTYDEKLLANSDLFDNNNVFRTISSWELFEWANIKDTKINPITFSKFANNFDFQNYTWNNRYSPLQFQGRVSLNRVEYLYSFEELIPREFLKMTYNPDVEGISLSGENTLWFYDAWSKPYVSAYGEDIIRNGIRYIVSPNWVFDTQLKMFKNANGEIPFSNLVKYQNLKKLFKAYVDLMGYGLPISYMGNSKTLALDNNVATDLKSTNFGGYLKSSQVDMSNQQYLRIGNKDYKISIFKNNFVAKPEYVNYTISKSNMFNPHSLLGYENYEYSYITEPIQTSTVFQNYFGSKFDVKLWTDKNNNKQFDVGEEVSQFNNVKNYTRLNEIKRSIINLRKYLETNSVSEGLNRSYKLDLTSDDGINYKYKLMKY</sequence>
<dbReference type="InterPro" id="IPR054786">
    <property type="entry name" value="MYPU_1760-like"/>
</dbReference>
<proteinExistence type="predicted"/>
<dbReference type="NCBIfam" id="NF045830">
    <property type="entry name" value="MYPU_1760_HExxH"/>
    <property type="match status" value="1"/>
</dbReference>
<protein>
    <recommendedName>
        <fullName evidence="2">Lipoprotein</fullName>
    </recommendedName>
</protein>
<dbReference type="PROSITE" id="PS51257">
    <property type="entry name" value="PROKAR_LIPOPROTEIN"/>
    <property type="match status" value="1"/>
</dbReference>
<accession>A0A448ZZ50</accession>
<dbReference type="RefSeq" id="WP_024544321.1">
    <property type="nucleotide sequence ID" value="NZ_LR214938.2"/>
</dbReference>
<dbReference type="EMBL" id="LR214939">
    <property type="protein sequence ID" value="VEU56476.1"/>
    <property type="molecule type" value="Genomic_DNA"/>
</dbReference>
<evidence type="ECO:0000313" key="1">
    <source>
        <dbReference type="EMBL" id="VEU56476.1"/>
    </source>
</evidence>